<reference evidence="1 2" key="1">
    <citation type="journal article" date="2022" name="bioRxiv">
        <title>The genome of the oomycete Peronosclerospora sorghi, a cosmopolitan pathogen of maize and sorghum, is inflated with dispersed pseudogenes.</title>
        <authorList>
            <person name="Fletcher K."/>
            <person name="Martin F."/>
            <person name="Isakeit T."/>
            <person name="Cavanaugh K."/>
            <person name="Magill C."/>
            <person name="Michelmore R."/>
        </authorList>
    </citation>
    <scope>NUCLEOTIDE SEQUENCE [LARGE SCALE GENOMIC DNA]</scope>
    <source>
        <strain evidence="1">P6</strain>
    </source>
</reference>
<name>A0ACC0WD36_9STRA</name>
<comment type="caution">
    <text evidence="1">The sequence shown here is derived from an EMBL/GenBank/DDBJ whole genome shotgun (WGS) entry which is preliminary data.</text>
</comment>
<dbReference type="Proteomes" id="UP001163321">
    <property type="component" value="Chromosome 2"/>
</dbReference>
<evidence type="ECO:0000313" key="1">
    <source>
        <dbReference type="EMBL" id="KAI9916748.1"/>
    </source>
</evidence>
<protein>
    <submittedName>
        <fullName evidence="1">Uncharacterized protein</fullName>
    </submittedName>
</protein>
<organism evidence="1 2">
    <name type="scientific">Peronosclerospora sorghi</name>
    <dbReference type="NCBI Taxonomy" id="230839"/>
    <lineage>
        <taxon>Eukaryota</taxon>
        <taxon>Sar</taxon>
        <taxon>Stramenopiles</taxon>
        <taxon>Oomycota</taxon>
        <taxon>Peronosporomycetes</taxon>
        <taxon>Peronosporales</taxon>
        <taxon>Peronosporaceae</taxon>
        <taxon>Peronosclerospora</taxon>
    </lineage>
</organism>
<sequence length="3789" mass="421104">MDLSEAAPRLEELILSGADLTALNHTSLSLWHFQQLLLDLLPSAETNEREEDQDDVKSLESPEAVATDTPWSGVKLNEGMNVAAALYEHPMNVLKAAIGSQEQTGETLSGTEGVSLQGVTASIKGRMTPDTKVSALFHRFRCVICLDVSPSVLSIDPSSGRLFLDLMYESVELFIWSLLRPMVVGREIFTPELHVSVLVQGALVESLCVVLQGYIVTSTNAASFLQLIKDRFQLIENDWASQAQEQGPGFFFGNASPASLDWILQNAVFALNSLPSDCAPMIIFVTDGVVDVKNFHSYDNLLMQLVRHDIQCHFLHIGGGEYSELNATFGLVPDTNLLRFVATCTGGTIFDYYALHEACYGTTRVSSDRVKKMTCLQESLFLRKSSVHAKSVPIVRLDEIDKTSFDERTLLPLRPYRMWREKVHEYRIFADVNRIVEARLCEGFIINKIRVKTYQPPHLIKRASVQAGIDPISSGGASASSNSGHHDDITKILIVFLLQWKQNVWLEYVISTTTETYAASQSLANAILHTGRRASEHSVKSLRTATAVKAAGTFYCDDQGITWSEWHIKMNILGYADFLRVFEDTMQCSSENRERGAMKEGNTMMASAAFVHDFILNVQDVDRVLLHLMTATASMSETSESVASQYSFGTNSTPAGATPKITSSHPVFNIIGDLSTVLWHRWFFVERFELLAVVKSDACMDLFYRSETHDETHRDSLFSNWSGAGALSQGICHAHDATYGPSNGLNSFGIQNVAETLVAILVKWSSQQLSKTLFLKFLHPNFSVERGHTAPRSIASSSSITCSGGMTHRRRQRTHISIDECANESNGRKSKAALCFVRLEFNNKTLCAVHVAFFATKLSTRREVLNDLKGTIFAGINELAVTSNLSKLLSSSMVETPVILCHRLMSRLLVTHDTLLLEEAGPLDSYANSPAVEAEKSARVNPVSSSCCAGSKLQQHRVFGAYVWHSSWKWKLSNLAALLDAMRRLHCIRISCGFWVLDWKMKEDEAQVESIVFGREIILESENGHVKTALVQYVLRRVSDTCLMTSFWIEPKHGSIKTRLPKQDAKNLKFHWSQRQAIGHCTPLEYYESSRACQSTTVEEGELHENEDCTYLDEGELLHLIGSYIFKSDRHLFSCLNTFDCIIHLRETMESSSQLNKDSRGTVGSNWSLDRQLAAEQGMILPPFSTARLLATSKRSTEHYLMYLQSGRSFVGGVKESKIDAPSVSPANENLYSMLGLTLRGLSDCEVSWTDYYGDVVADSDSLSSRNASDEEGLNGQLPLWLKHHLAVTFKDRVPHHTLSKGKCFAKVVGDDCVVLAFFPSLDTLQVQTKKSSTGDSLKSNDEMESNPPFDKFEMAAGKESKVHTPSQQFSVRSAQEDGSTSRGVRMSVSADDIVLYQERRRGFREGYKSWRMGHYQGSRDEKQSYGQSESEQHHANVEEDAEFNKDVAVATSSLSVPFFLKFECRVLNGSRETRSNSDDSFPRRRTSTDTMLLSRSSSSSMHDDLSTKLVADSHPSSPESRQEEFKMFLESLKTSQGSQVHSTPTDGSHITESLLKMPSGRIALRLVTLTLPNERVFDDGHVPPHAPFVMDNGGSKMAGLPSISHNFSTLHHFQRQVLTHIRKDIKEWSSVEILSILKSADEITPAVGALVQRLFNDLPELAVTKVKYPLEFVAGSHETSVDPLDLFKRELEKGDLLHVHRCNDVYFVVDIQNLSHVDGSGAIEIDVNLRIPYWAFLEVRADHISLQFHHSDHLGVTARGFNRLEILTRLQLGIRAVCRRVNQFLLLLHLHETRTCNGLLLPPNENFPTSPRSPKPRAISQDMSVHPDRFFWPGQFECDLRYSAFFNLHERLAPNFALNMLCTSALEQFQVHNRRHIFVYRQRNGQVFYMKIGIFYESKDASKQSMGDRREISGLNKSNTGGSTANATTMTTPVCGIRLEVFGVSQPGEEITHELCRLLERKLDEATQVVLMKLLARNTKFQLSHSDLTFLCPPATEPSSTIQYVFPTETVDCCKLLSYLSQTLKLAPYIRPVTTSGSLNPSRNVRESANNSLRLTRRGSVASVGSFISFQGEDTAPEQTAAVKCEEDTEGKRSAHIHPAYFGRYSKTFEFPEDNAIISFDPATRSPVFFTERKMEGEVNVVTDTAPAARLVCLPEVLAQASYVLNLNPDLRLAQEFLSRVGKGLAFMRVDFIRETSESKLRQGDDLGSSKRAKQMRDIPGLAELFPVPVNTNATTLMARCQVWIRGSIDTTELSQVVEAFVDEALYDYHIEESIKKLRCSNQCPDASPSYETSPHLSGTPINLPSEVETLMSLFKNACLLPSSSVTNIRVNVSIAPWNIHNVLTQLQSFLSCLPHHLRPAVFAKSKFSDCYEIVSSPNDRTHSNCNTSSDKFRLVVQYTEDREAFDGADSSDSDAETTASISSAIHHIDPLMRTDSTHSEASDNDSVVPLTWASTSAGSDALAVSQLQNLPPVPCTTSSTVGLMGGGLVHAPPRQKGPSLSERAVFLHSKNDNTHAHHSHLQGQDHRDVKRSFYYVVDLSTRKGLRLYGYNMSIGFTESFATHIARVFTWSMLREKLLRSLLLEKSGLSAAAPRGSIVLQPSSLFFNGGKSEQTGKHVGKHCAVVCKDSSVHFIAYCPPVLSILESNKHFPRVLDAGFLSSIEGTSLGIYLREAQTQPAIAVTTSQYQRPRGKSNTNLGVPIGPPSIPELARDFSGPSLSQRSFHSNGDAPSNVLGPTSGRTKSGGIHSNTNMSDSMASSPGKRANGPNSALPFPGGSRGDTVNRMRGGAGAATALMAARERARGGGGFSNRMGTGPLPRAVAGSSSYDSVAPWDLPLPKKKGPRLQTAADDGGPHDARMNPSAVDDAVPTNSRHLVSKNKVSAVDSSLQRGPPAFGRVGVGSLSSASSLSGLTLAKLAMQRRSSNESECLDPGHIHSSWKKRLETSWGPRFMYPGKTERWSIERKKSHELEVGDDRGKCMKSVSPVSFFCGAFEKRWEAFEARSTNHMVGKNLLEKLSSLGAEEELDEPVAKDVVAHLMESGHFVLFQRFRAAFIEGSKPVETINTREDCEHASTRLLALQSCMNLVHLLSYKRKFVFDQEDSWVAKLYSEYTILDMEAGTGADIQGVKQQVVTSLDSLRLKVTSEFYEEYATYLCTLGFRRLATFDATRSHACAFPVESTAATSENNVPGREGFSHYFFCPEKIAAEGSEWKMELREGSASVSVLILEVKCDDRGVRLTAVLTSVHDLEQQDLRFQSHLAPRLGHGRTSGSRLQSVIAWMRRQVQTQSLIYEFTIRYFQQCILQWIKATHELRDRQEGHGSTGGNHIPDVETSEVSSRHPATFQHAVKGLQCFLDAFPTPPVEKTKTPKAVTRKDETVSAKFNDRFSSSALGKTHHRSTSRRFARPRAAARLHRPASLKDTTPLSLLSHDCVLRVATVTLRPTSLQSSCSKVILATILLRYIACHGLRYEVVDLLQFGTPDAVVCHSSSGSFFHRPPSTILPSTQSRNLEPSGGYSLVITTQSLTSKPVEKDSVQLLLLKSTPSQLGVGNGVLPVERALQEAQVFTQELLRVAFQHYERDLLWSRLLFEDSDGPEIDVAHTLALPMDSFRVEVGPQQLEECLRLSICTPLGTLDPRLDELLNVSGVCWQELALRLRDIYSDQLREFEFQEEDKRSSHLLLLCPNTFDLIIHLTFITRVEHTRAEEAQESASGGSKSSSMNESRGSGTSALVYEDYVGKEAQGDMHVEICRREEPTNKQFTFAQRRSIAEFVNSIVHWQWRSLIYD</sequence>
<evidence type="ECO:0000313" key="2">
    <source>
        <dbReference type="Proteomes" id="UP001163321"/>
    </source>
</evidence>
<accession>A0ACC0WD36</accession>
<proteinExistence type="predicted"/>
<keyword evidence="2" id="KW-1185">Reference proteome</keyword>
<gene>
    <name evidence="1" type="ORF">PsorP6_016775</name>
</gene>
<dbReference type="EMBL" id="CM047581">
    <property type="protein sequence ID" value="KAI9916748.1"/>
    <property type="molecule type" value="Genomic_DNA"/>
</dbReference>